<reference evidence="2 3" key="1">
    <citation type="journal article" date="2024" name="Int. J. Syst. Evol. Microbiol.">
        <title>Paenibacillus hexagrammi sp. nov., a novel bacterium isolated from the gut content of Hexagrammos agrammus.</title>
        <authorList>
            <person name="Jung H.K."/>
            <person name="Kim D.G."/>
            <person name="Zin H."/>
            <person name="Park J."/>
            <person name="Jung H."/>
            <person name="Kim Y.O."/>
            <person name="Kong H.J."/>
            <person name="Kim J.W."/>
            <person name="Kim Y.S."/>
        </authorList>
    </citation>
    <scope>NUCLEOTIDE SEQUENCE [LARGE SCALE GENOMIC DNA]</scope>
    <source>
        <strain evidence="2 3">YPD9-1</strain>
    </source>
</reference>
<dbReference type="Gene3D" id="3.40.50.720">
    <property type="entry name" value="NAD(P)-binding Rossmann-like Domain"/>
    <property type="match status" value="1"/>
</dbReference>
<gene>
    <name evidence="2" type="ORF">L0M14_24290</name>
</gene>
<dbReference type="EMBL" id="CP090978">
    <property type="protein sequence ID" value="UJF32707.1"/>
    <property type="molecule type" value="Genomic_DNA"/>
</dbReference>
<evidence type="ECO:0000259" key="1">
    <source>
        <dbReference type="Pfam" id="PF13478"/>
    </source>
</evidence>
<accession>A0ABY3SFD4</accession>
<sequence length="227" mass="25493">MTDELRANLIAVKGILERGESIYLHRTIAEQVRYKLQTADRMDTVTRHDPLSVYAYLFTPQPRLIIFGANQDAGPLAQLAYSTGFRVIVADWRQGLCENEWFAGIETVCEFPDKLGDELQLTESDFVIVMSHQFQRDQEFLRALAGVPLRYLGIMGSTARTEALLEGLSKPEWLHYPVGERIGSEGPMENAISIMAQLIAIKRGVHKGKARSNSLRESRGLESLGGW</sequence>
<dbReference type="InterPro" id="IPR052698">
    <property type="entry name" value="MoCofactor_Util/Proc"/>
</dbReference>
<evidence type="ECO:0000313" key="3">
    <source>
        <dbReference type="Proteomes" id="UP001649230"/>
    </source>
</evidence>
<dbReference type="Pfam" id="PF13478">
    <property type="entry name" value="XdhC_C"/>
    <property type="match status" value="1"/>
</dbReference>
<keyword evidence="3" id="KW-1185">Reference proteome</keyword>
<dbReference type="PANTHER" id="PTHR30388:SF6">
    <property type="entry name" value="XANTHINE DEHYDROGENASE SUBUNIT A-RELATED"/>
    <property type="match status" value="1"/>
</dbReference>
<protein>
    <submittedName>
        <fullName evidence="2">XdhC family protein</fullName>
    </submittedName>
</protein>
<feature type="domain" description="XdhC Rossmann" evidence="1">
    <location>
        <begin position="64"/>
        <end position="198"/>
    </location>
</feature>
<proteinExistence type="predicted"/>
<dbReference type="InterPro" id="IPR027051">
    <property type="entry name" value="XdhC_Rossmann_dom"/>
</dbReference>
<evidence type="ECO:0000313" key="2">
    <source>
        <dbReference type="EMBL" id="UJF32707.1"/>
    </source>
</evidence>
<name>A0ABY3SFD4_9BACL</name>
<dbReference type="Proteomes" id="UP001649230">
    <property type="component" value="Chromosome"/>
</dbReference>
<organism evidence="2 3">
    <name type="scientific">Paenibacillus hexagrammi</name>
    <dbReference type="NCBI Taxonomy" id="2908839"/>
    <lineage>
        <taxon>Bacteria</taxon>
        <taxon>Bacillati</taxon>
        <taxon>Bacillota</taxon>
        <taxon>Bacilli</taxon>
        <taxon>Bacillales</taxon>
        <taxon>Paenibacillaceae</taxon>
        <taxon>Paenibacillus</taxon>
    </lineage>
</organism>
<dbReference type="RefSeq" id="WP_235119050.1">
    <property type="nucleotide sequence ID" value="NZ_CP090978.1"/>
</dbReference>
<dbReference type="PANTHER" id="PTHR30388">
    <property type="entry name" value="ALDEHYDE OXIDOREDUCTASE MOLYBDENUM COFACTOR ASSEMBLY PROTEIN"/>
    <property type="match status" value="1"/>
</dbReference>